<evidence type="ECO:0000256" key="5">
    <source>
        <dbReference type="ARBA" id="ARBA00022605"/>
    </source>
</evidence>
<evidence type="ECO:0000256" key="4">
    <source>
        <dbReference type="ARBA" id="ARBA00021582"/>
    </source>
</evidence>
<dbReference type="Pfam" id="PF02826">
    <property type="entry name" value="2-Hacid_dh_C"/>
    <property type="match status" value="1"/>
</dbReference>
<dbReference type="InterPro" id="IPR002912">
    <property type="entry name" value="ACT_dom"/>
</dbReference>
<organism evidence="13 14">
    <name type="scientific">Rubinisphaera italica</name>
    <dbReference type="NCBI Taxonomy" id="2527969"/>
    <lineage>
        <taxon>Bacteria</taxon>
        <taxon>Pseudomonadati</taxon>
        <taxon>Planctomycetota</taxon>
        <taxon>Planctomycetia</taxon>
        <taxon>Planctomycetales</taxon>
        <taxon>Planctomycetaceae</taxon>
        <taxon>Rubinisphaera</taxon>
    </lineage>
</organism>
<dbReference type="OrthoDB" id="277029at2"/>
<dbReference type="InterPro" id="IPR029752">
    <property type="entry name" value="D-isomer_DH_CS1"/>
</dbReference>
<evidence type="ECO:0000256" key="11">
    <source>
        <dbReference type="RuleBase" id="RU363003"/>
    </source>
</evidence>
<evidence type="ECO:0000256" key="7">
    <source>
        <dbReference type="ARBA" id="ARBA00023027"/>
    </source>
</evidence>
<dbReference type="Pfam" id="PF00389">
    <property type="entry name" value="2-Hacid_dh"/>
    <property type="match status" value="1"/>
</dbReference>
<dbReference type="GO" id="GO:0006564">
    <property type="term" value="P:L-serine biosynthetic process"/>
    <property type="evidence" value="ECO:0007669"/>
    <property type="project" value="UniProtKB-UniRule"/>
</dbReference>
<keyword evidence="14" id="KW-1185">Reference proteome</keyword>
<accession>A0A5C5XPI2</accession>
<dbReference type="InterPro" id="IPR006139">
    <property type="entry name" value="D-isomer_2_OHA_DH_cat_dom"/>
</dbReference>
<name>A0A5C5XPI2_9PLAN</name>
<gene>
    <name evidence="13" type="primary">serA_2</name>
    <name evidence="13" type="ORF">Pan54_47250</name>
</gene>
<proteinExistence type="inferred from homology"/>
<dbReference type="PROSITE" id="PS00065">
    <property type="entry name" value="D_2_HYDROXYACID_DH_1"/>
    <property type="match status" value="1"/>
</dbReference>
<dbReference type="CDD" id="cd12173">
    <property type="entry name" value="PGDH_4"/>
    <property type="match status" value="1"/>
</dbReference>
<dbReference type="GO" id="GO:0051287">
    <property type="term" value="F:NAD binding"/>
    <property type="evidence" value="ECO:0007669"/>
    <property type="project" value="UniProtKB-UniRule"/>
</dbReference>
<dbReference type="Gene3D" id="3.30.1330.90">
    <property type="entry name" value="D-3-phosphoglycerate dehydrogenase, domain 3"/>
    <property type="match status" value="1"/>
</dbReference>
<dbReference type="NCBIfam" id="TIGR01327">
    <property type="entry name" value="PGDH"/>
    <property type="match status" value="1"/>
</dbReference>
<evidence type="ECO:0000256" key="9">
    <source>
        <dbReference type="ARBA" id="ARBA00048126"/>
    </source>
</evidence>
<evidence type="ECO:0000256" key="1">
    <source>
        <dbReference type="ARBA" id="ARBA00003800"/>
    </source>
</evidence>
<dbReference type="PANTHER" id="PTHR42789">
    <property type="entry name" value="D-ISOMER SPECIFIC 2-HYDROXYACID DEHYDROGENASE FAMILY PROTEIN (AFU_ORTHOLOGUE AFUA_6G10090)"/>
    <property type="match status" value="1"/>
</dbReference>
<reference evidence="13 14" key="1">
    <citation type="submission" date="2019-02" db="EMBL/GenBank/DDBJ databases">
        <title>Deep-cultivation of Planctomycetes and their phenomic and genomic characterization uncovers novel biology.</title>
        <authorList>
            <person name="Wiegand S."/>
            <person name="Jogler M."/>
            <person name="Boedeker C."/>
            <person name="Pinto D."/>
            <person name="Vollmers J."/>
            <person name="Rivas-Marin E."/>
            <person name="Kohn T."/>
            <person name="Peeters S.H."/>
            <person name="Heuer A."/>
            <person name="Rast P."/>
            <person name="Oberbeckmann S."/>
            <person name="Bunk B."/>
            <person name="Jeske O."/>
            <person name="Meyerdierks A."/>
            <person name="Storesund J.E."/>
            <person name="Kallscheuer N."/>
            <person name="Luecker S."/>
            <person name="Lage O.M."/>
            <person name="Pohl T."/>
            <person name="Merkel B.J."/>
            <person name="Hornburger P."/>
            <person name="Mueller R.-W."/>
            <person name="Bruemmer F."/>
            <person name="Labrenz M."/>
            <person name="Spormann A.M."/>
            <person name="Op Den Camp H."/>
            <person name="Overmann J."/>
            <person name="Amann R."/>
            <person name="Jetten M.S.M."/>
            <person name="Mascher T."/>
            <person name="Medema M.H."/>
            <person name="Devos D.P."/>
            <person name="Kaster A.-K."/>
            <person name="Ovreas L."/>
            <person name="Rohde M."/>
            <person name="Galperin M.Y."/>
            <person name="Jogler C."/>
        </authorList>
    </citation>
    <scope>NUCLEOTIDE SEQUENCE [LARGE SCALE GENOMIC DNA]</scope>
    <source>
        <strain evidence="13 14">Pan54</strain>
    </source>
</reference>
<dbReference type="InterPro" id="IPR045865">
    <property type="entry name" value="ACT-like_dom_sf"/>
</dbReference>
<keyword evidence="5 11" id="KW-0028">Amino-acid biosynthesis</keyword>
<keyword evidence="8 11" id="KW-0718">Serine biosynthesis</keyword>
<dbReference type="AlphaFoldDB" id="A0A5C5XPI2"/>
<dbReference type="EMBL" id="SJPG01000001">
    <property type="protein sequence ID" value="TWT63965.1"/>
    <property type="molecule type" value="Genomic_DNA"/>
</dbReference>
<evidence type="ECO:0000313" key="14">
    <source>
        <dbReference type="Proteomes" id="UP000316095"/>
    </source>
</evidence>
<dbReference type="Pfam" id="PF19304">
    <property type="entry name" value="PGDH_inter"/>
    <property type="match status" value="1"/>
</dbReference>
<evidence type="ECO:0000256" key="10">
    <source>
        <dbReference type="ARBA" id="ARBA00048731"/>
    </source>
</evidence>
<dbReference type="SUPFAM" id="SSF51735">
    <property type="entry name" value="NAD(P)-binding Rossmann-fold domains"/>
    <property type="match status" value="1"/>
</dbReference>
<dbReference type="UniPathway" id="UPA00135">
    <property type="reaction ID" value="UER00196"/>
</dbReference>
<dbReference type="GO" id="GO:0004617">
    <property type="term" value="F:phosphoglycerate dehydrogenase activity"/>
    <property type="evidence" value="ECO:0007669"/>
    <property type="project" value="UniProtKB-UniRule"/>
</dbReference>
<comment type="similarity">
    <text evidence="3 11">Belongs to the D-isomer specific 2-hydroxyacid dehydrogenase family.</text>
</comment>
<evidence type="ECO:0000256" key="8">
    <source>
        <dbReference type="ARBA" id="ARBA00023299"/>
    </source>
</evidence>
<protein>
    <recommendedName>
        <fullName evidence="4 11">D-3-phosphoglycerate dehydrogenase</fullName>
        <ecNumber evidence="11">1.1.1.95</ecNumber>
    </recommendedName>
</protein>
<dbReference type="RefSeq" id="WP_146505730.1">
    <property type="nucleotide sequence ID" value="NZ_SJPG01000001.1"/>
</dbReference>
<comment type="caution">
    <text evidence="13">The sequence shown here is derived from an EMBL/GenBank/DDBJ whole genome shotgun (WGS) entry which is preliminary data.</text>
</comment>
<dbReference type="Gene3D" id="3.30.70.260">
    <property type="match status" value="1"/>
</dbReference>
<comment type="catalytic activity">
    <reaction evidence="9">
        <text>(R)-2-hydroxyglutarate + NAD(+) = 2-oxoglutarate + NADH + H(+)</text>
        <dbReference type="Rhea" id="RHEA:49612"/>
        <dbReference type="ChEBI" id="CHEBI:15378"/>
        <dbReference type="ChEBI" id="CHEBI:15801"/>
        <dbReference type="ChEBI" id="CHEBI:16810"/>
        <dbReference type="ChEBI" id="CHEBI:57540"/>
        <dbReference type="ChEBI" id="CHEBI:57945"/>
        <dbReference type="EC" id="1.1.1.399"/>
    </reaction>
</comment>
<dbReference type="InterPro" id="IPR050857">
    <property type="entry name" value="D-2-hydroxyacid_DH"/>
</dbReference>
<dbReference type="InterPro" id="IPR006140">
    <property type="entry name" value="D-isomer_DH_NAD-bd"/>
</dbReference>
<comment type="catalytic activity">
    <reaction evidence="10 11">
        <text>(2R)-3-phosphoglycerate + NAD(+) = 3-phosphooxypyruvate + NADH + H(+)</text>
        <dbReference type="Rhea" id="RHEA:12641"/>
        <dbReference type="ChEBI" id="CHEBI:15378"/>
        <dbReference type="ChEBI" id="CHEBI:18110"/>
        <dbReference type="ChEBI" id="CHEBI:57540"/>
        <dbReference type="ChEBI" id="CHEBI:57945"/>
        <dbReference type="ChEBI" id="CHEBI:58272"/>
        <dbReference type="EC" id="1.1.1.95"/>
    </reaction>
</comment>
<evidence type="ECO:0000256" key="6">
    <source>
        <dbReference type="ARBA" id="ARBA00023002"/>
    </source>
</evidence>
<dbReference type="Gene3D" id="3.40.50.720">
    <property type="entry name" value="NAD(P)-binding Rossmann-like Domain"/>
    <property type="match status" value="2"/>
</dbReference>
<dbReference type="PROSITE" id="PS51671">
    <property type="entry name" value="ACT"/>
    <property type="match status" value="1"/>
</dbReference>
<evidence type="ECO:0000313" key="13">
    <source>
        <dbReference type="EMBL" id="TWT63965.1"/>
    </source>
</evidence>
<feature type="domain" description="ACT" evidence="12">
    <location>
        <begin position="460"/>
        <end position="534"/>
    </location>
</feature>
<dbReference type="PROSITE" id="PS00671">
    <property type="entry name" value="D_2_HYDROXYACID_DH_3"/>
    <property type="match status" value="1"/>
</dbReference>
<sequence length="546" mass="58706">MLHRVLVTDNLSAAGLKVLEENPEIELVIKTDPKLSVEQLREELQDADGIVIRSGTTLTEEVLEGQSRLKAIVRAGVGVDNIDIPAATRQGIVVMNTPAGNTISTAEHTIAMMMAMARNIGPASASMREGKWEKKIFTGTQLAGKTIGVIGLGRVGLAVAQRCLGLEMRIVGYDPFISSERANEFGIELYRDLDEMLPKCELLTVHTTMTPETKNLINAERMAKMPKGARIINCARGGIIDEDALADAVESGHIAGAALDVFLQEPPKETRLVKLPSVLTTPHLGASTDEAQELVAVEASEIISGFLTRNEVRHAVNMAPVSASEMGGMKKYIDLAYRLGILLAQQTHGEGIRSAEIHYRGEAASKHTRLLTSSFSSGLLSIALGDRINIVNASMLAEERGIPISEETSKKAGDFSTMIVAEVTTDQGTLRAGGTMFGHEYLRLVLMDDYQLDAYLDGTMLIYRHRDVPGLIGLVGTVLGKNNINIAHMALGRETNQPGGDSVAVINLDSKPGQDVIDEILSNKDVTAVEIVQLPVAGAPLPWLGL</sequence>
<dbReference type="SUPFAM" id="SSF52283">
    <property type="entry name" value="Formate/glycerate dehydrogenase catalytic domain-like"/>
    <property type="match status" value="1"/>
</dbReference>
<dbReference type="SUPFAM" id="SSF55021">
    <property type="entry name" value="ACT-like"/>
    <property type="match status" value="1"/>
</dbReference>
<dbReference type="InterPro" id="IPR029753">
    <property type="entry name" value="D-isomer_DH_CS"/>
</dbReference>
<keyword evidence="6 11" id="KW-0560">Oxidoreductase</keyword>
<keyword evidence="7 11" id="KW-0520">NAD</keyword>
<dbReference type="InterPro" id="IPR036291">
    <property type="entry name" value="NAD(P)-bd_dom_sf"/>
</dbReference>
<dbReference type="Pfam" id="PF01842">
    <property type="entry name" value="ACT"/>
    <property type="match status" value="1"/>
</dbReference>
<dbReference type="PANTHER" id="PTHR42789:SF1">
    <property type="entry name" value="D-ISOMER SPECIFIC 2-HYDROXYACID DEHYDROGENASE FAMILY PROTEIN (AFU_ORTHOLOGUE AFUA_6G10090)"/>
    <property type="match status" value="1"/>
</dbReference>
<dbReference type="CDD" id="cd04902">
    <property type="entry name" value="ACT_3PGDH-xct"/>
    <property type="match status" value="1"/>
</dbReference>
<dbReference type="EC" id="1.1.1.95" evidence="11"/>
<dbReference type="InterPro" id="IPR045626">
    <property type="entry name" value="PGDH_ASB_dom"/>
</dbReference>
<dbReference type="InterPro" id="IPR029009">
    <property type="entry name" value="ASB_dom_sf"/>
</dbReference>
<evidence type="ECO:0000256" key="2">
    <source>
        <dbReference type="ARBA" id="ARBA00005216"/>
    </source>
</evidence>
<dbReference type="InterPro" id="IPR006236">
    <property type="entry name" value="PGDH"/>
</dbReference>
<dbReference type="FunFam" id="3.30.70.260:FF:000008">
    <property type="entry name" value="D-3-phosphoglycerate dehydrogenase, chloroplastic"/>
    <property type="match status" value="1"/>
</dbReference>
<dbReference type="SUPFAM" id="SSF143548">
    <property type="entry name" value="Serine metabolism enzymes domain"/>
    <property type="match status" value="1"/>
</dbReference>
<evidence type="ECO:0000259" key="12">
    <source>
        <dbReference type="PROSITE" id="PS51671"/>
    </source>
</evidence>
<evidence type="ECO:0000256" key="3">
    <source>
        <dbReference type="ARBA" id="ARBA00005854"/>
    </source>
</evidence>
<dbReference type="FunFam" id="3.40.50.720:FF:000021">
    <property type="entry name" value="D-3-phosphoglycerate dehydrogenase"/>
    <property type="match status" value="1"/>
</dbReference>
<comment type="pathway">
    <text evidence="2 11">Amino-acid biosynthesis; L-serine biosynthesis; L-serine from 3-phospho-D-glycerate: step 1/3.</text>
</comment>
<comment type="function">
    <text evidence="1">Catalyzes the reversible oxidation of 3-phospho-D-glycerate to 3-phosphonooxypyruvate, the first step of the phosphorylated L-serine biosynthesis pathway. Also catalyzes the reversible oxidation of 2-hydroxyglutarate to 2-oxoglutarate.</text>
</comment>
<dbReference type="Proteomes" id="UP000316095">
    <property type="component" value="Unassembled WGS sequence"/>
</dbReference>